<dbReference type="AlphaFoldDB" id="A0A1T5IK13"/>
<evidence type="ECO:0000256" key="2">
    <source>
        <dbReference type="ARBA" id="ARBA00023125"/>
    </source>
</evidence>
<dbReference type="GO" id="GO:0043565">
    <property type="term" value="F:sequence-specific DNA binding"/>
    <property type="evidence" value="ECO:0007669"/>
    <property type="project" value="InterPro"/>
</dbReference>
<keyword evidence="3" id="KW-0804">Transcription</keyword>
<keyword evidence="4" id="KW-0812">Transmembrane</keyword>
<feature type="transmembrane region" description="Helical" evidence="4">
    <location>
        <begin position="47"/>
        <end position="71"/>
    </location>
</feature>
<dbReference type="PRINTS" id="PR00032">
    <property type="entry name" value="HTHARAC"/>
</dbReference>
<dbReference type="EMBL" id="FUZU01000001">
    <property type="protein sequence ID" value="SKC39450.1"/>
    <property type="molecule type" value="Genomic_DNA"/>
</dbReference>
<evidence type="ECO:0000256" key="4">
    <source>
        <dbReference type="SAM" id="Phobius"/>
    </source>
</evidence>
<dbReference type="PANTHER" id="PTHR43280:SF29">
    <property type="entry name" value="ARAC-FAMILY TRANSCRIPTIONAL REGULATOR"/>
    <property type="match status" value="1"/>
</dbReference>
<dbReference type="STRING" id="688867.SAMN05660236_0123"/>
<dbReference type="PROSITE" id="PS00041">
    <property type="entry name" value="HTH_ARAC_FAMILY_1"/>
    <property type="match status" value="1"/>
</dbReference>
<dbReference type="Proteomes" id="UP000190961">
    <property type="component" value="Unassembled WGS sequence"/>
</dbReference>
<keyword evidence="2 6" id="KW-0238">DNA-binding</keyword>
<feature type="transmembrane region" description="Helical" evidence="4">
    <location>
        <begin position="206"/>
        <end position="223"/>
    </location>
</feature>
<dbReference type="InterPro" id="IPR009057">
    <property type="entry name" value="Homeodomain-like_sf"/>
</dbReference>
<keyword evidence="1" id="KW-0805">Transcription regulation</keyword>
<proteinExistence type="predicted"/>
<dbReference type="InterPro" id="IPR018062">
    <property type="entry name" value="HTH_AraC-typ_CS"/>
</dbReference>
<feature type="transmembrane region" description="Helical" evidence="4">
    <location>
        <begin position="15"/>
        <end position="35"/>
    </location>
</feature>
<dbReference type="Pfam" id="PF12833">
    <property type="entry name" value="HTH_18"/>
    <property type="match status" value="1"/>
</dbReference>
<dbReference type="InterPro" id="IPR018060">
    <property type="entry name" value="HTH_AraC"/>
</dbReference>
<name>A0A1T5IK13_9BACT</name>
<feature type="transmembrane region" description="Helical" evidence="4">
    <location>
        <begin position="83"/>
        <end position="102"/>
    </location>
</feature>
<evidence type="ECO:0000313" key="7">
    <source>
        <dbReference type="Proteomes" id="UP000190961"/>
    </source>
</evidence>
<feature type="transmembrane region" description="Helical" evidence="4">
    <location>
        <begin position="235"/>
        <end position="252"/>
    </location>
</feature>
<evidence type="ECO:0000313" key="6">
    <source>
        <dbReference type="EMBL" id="SKC39450.1"/>
    </source>
</evidence>
<reference evidence="6 7" key="1">
    <citation type="submission" date="2017-02" db="EMBL/GenBank/DDBJ databases">
        <authorList>
            <person name="Peterson S.W."/>
        </authorList>
    </citation>
    <scope>NUCLEOTIDE SEQUENCE [LARGE SCALE GENOMIC DNA]</scope>
    <source>
        <strain evidence="6 7">DSM 25262</strain>
    </source>
</reference>
<organism evidence="6 7">
    <name type="scientific">Ohtaekwangia koreensis</name>
    <dbReference type="NCBI Taxonomy" id="688867"/>
    <lineage>
        <taxon>Bacteria</taxon>
        <taxon>Pseudomonadati</taxon>
        <taxon>Bacteroidota</taxon>
        <taxon>Cytophagia</taxon>
        <taxon>Cytophagales</taxon>
        <taxon>Fulvivirgaceae</taxon>
        <taxon>Ohtaekwangia</taxon>
    </lineage>
</organism>
<evidence type="ECO:0000256" key="3">
    <source>
        <dbReference type="ARBA" id="ARBA00023163"/>
    </source>
</evidence>
<keyword evidence="4" id="KW-1133">Transmembrane helix</keyword>
<feature type="transmembrane region" description="Helical" evidence="4">
    <location>
        <begin position="166"/>
        <end position="185"/>
    </location>
</feature>
<dbReference type="PROSITE" id="PS01124">
    <property type="entry name" value="HTH_ARAC_FAMILY_2"/>
    <property type="match status" value="1"/>
</dbReference>
<gene>
    <name evidence="6" type="ORF">SAMN05660236_0123</name>
</gene>
<evidence type="ECO:0000256" key="1">
    <source>
        <dbReference type="ARBA" id="ARBA00023015"/>
    </source>
</evidence>
<accession>A0A1T5IK13</accession>
<feature type="domain" description="HTH araC/xylS-type" evidence="5">
    <location>
        <begin position="280"/>
        <end position="386"/>
    </location>
</feature>
<dbReference type="GO" id="GO:0003700">
    <property type="term" value="F:DNA-binding transcription factor activity"/>
    <property type="evidence" value="ECO:0007669"/>
    <property type="project" value="InterPro"/>
</dbReference>
<protein>
    <submittedName>
        <fullName evidence="6">AraC-type DNA-binding protein</fullName>
    </submittedName>
</protein>
<feature type="transmembrane region" description="Helical" evidence="4">
    <location>
        <begin position="109"/>
        <end position="127"/>
    </location>
</feature>
<dbReference type="PANTHER" id="PTHR43280">
    <property type="entry name" value="ARAC-FAMILY TRANSCRIPTIONAL REGULATOR"/>
    <property type="match status" value="1"/>
</dbReference>
<dbReference type="SUPFAM" id="SSF46689">
    <property type="entry name" value="Homeodomain-like"/>
    <property type="match status" value="1"/>
</dbReference>
<dbReference type="InterPro" id="IPR020449">
    <property type="entry name" value="Tscrpt_reg_AraC-type_HTH"/>
</dbReference>
<keyword evidence="7" id="KW-1185">Reference proteome</keyword>
<keyword evidence="4" id="KW-0472">Membrane</keyword>
<evidence type="ECO:0000259" key="5">
    <source>
        <dbReference type="PROSITE" id="PS01124"/>
    </source>
</evidence>
<sequence>MRIEYLLRMPYQIDLFAVFILLGIVQAVFLSFVFLSKENRQNHANFFQGLMLLSMAACILEIFLMYTGYIADCLFLVDFSEPFAFAIGPSFYLMIKSLINGSVSRKEKWLHYIFPIVYFFLLIPFLIQSEDYKYNSWVYAYHPGLPFRRVSIDYDPRWLWITDHHTIMSLFSLLIYFVLGVWEVIRAFRSRRESLLTPVHPVLRKLRAGVLQMTIATLIIYIVKYFNIDDTGDHLFAAYISFMIYLTSFRVVRGSGFFRQTTLVEPQKYKSSSLTSDTQKELLIKLDAIMTRDKPFLQPGFSLPDLAKLLNTTVHIVSQAINEGLGKSFFEMVAAYRIEEAKRLLKEQPNIKVEEIAEQVGYNSKSSFNTAFKKISGKTPSEWRSA</sequence>
<dbReference type="SMART" id="SM00342">
    <property type="entry name" value="HTH_ARAC"/>
    <property type="match status" value="1"/>
</dbReference>
<dbReference type="Gene3D" id="1.10.10.60">
    <property type="entry name" value="Homeodomain-like"/>
    <property type="match status" value="1"/>
</dbReference>